<reference evidence="2 3" key="1">
    <citation type="journal article" date="2021" name="Elife">
        <title>Chloroplast acquisition without the gene transfer in kleptoplastic sea slugs, Plakobranchus ocellatus.</title>
        <authorList>
            <person name="Maeda T."/>
            <person name="Takahashi S."/>
            <person name="Yoshida T."/>
            <person name="Shimamura S."/>
            <person name="Takaki Y."/>
            <person name="Nagai Y."/>
            <person name="Toyoda A."/>
            <person name="Suzuki Y."/>
            <person name="Arimoto A."/>
            <person name="Ishii H."/>
            <person name="Satoh N."/>
            <person name="Nishiyama T."/>
            <person name="Hasebe M."/>
            <person name="Maruyama T."/>
            <person name="Minagawa J."/>
            <person name="Obokata J."/>
            <person name="Shigenobu S."/>
        </authorList>
    </citation>
    <scope>NUCLEOTIDE SEQUENCE [LARGE SCALE GENOMIC DNA]</scope>
</reference>
<dbReference type="AlphaFoldDB" id="A0AAV4DZM1"/>
<accession>A0AAV4DZM1</accession>
<dbReference type="PANTHER" id="PTHR37984:SF5">
    <property type="entry name" value="PROTEIN NYNRIN-LIKE"/>
    <property type="match status" value="1"/>
</dbReference>
<dbReference type="Gene3D" id="3.30.70.270">
    <property type="match status" value="2"/>
</dbReference>
<dbReference type="SUPFAM" id="SSF56672">
    <property type="entry name" value="DNA/RNA polymerases"/>
    <property type="match status" value="1"/>
</dbReference>
<name>A0AAV4DZM1_9GAST</name>
<evidence type="ECO:0000313" key="3">
    <source>
        <dbReference type="Proteomes" id="UP000735302"/>
    </source>
</evidence>
<dbReference type="InterPro" id="IPR050951">
    <property type="entry name" value="Retrovirus_Pol_polyprotein"/>
</dbReference>
<evidence type="ECO:0000313" key="2">
    <source>
        <dbReference type="EMBL" id="GFO49674.1"/>
    </source>
</evidence>
<evidence type="ECO:0000259" key="1">
    <source>
        <dbReference type="PROSITE" id="PS50878"/>
    </source>
</evidence>
<feature type="domain" description="Reverse transcriptase" evidence="1">
    <location>
        <begin position="1"/>
        <end position="65"/>
    </location>
</feature>
<keyword evidence="3" id="KW-1185">Reference proteome</keyword>
<dbReference type="Pfam" id="PF00078">
    <property type="entry name" value="RVT_1"/>
    <property type="match status" value="1"/>
</dbReference>
<dbReference type="PROSITE" id="PS50878">
    <property type="entry name" value="RT_POL"/>
    <property type="match status" value="1"/>
</dbReference>
<dbReference type="EMBL" id="BLXT01008499">
    <property type="protein sequence ID" value="GFO49674.1"/>
    <property type="molecule type" value="Genomic_DNA"/>
</dbReference>
<proteinExistence type="predicted"/>
<organism evidence="2 3">
    <name type="scientific">Plakobranchus ocellatus</name>
    <dbReference type="NCBI Taxonomy" id="259542"/>
    <lineage>
        <taxon>Eukaryota</taxon>
        <taxon>Metazoa</taxon>
        <taxon>Spiralia</taxon>
        <taxon>Lophotrochozoa</taxon>
        <taxon>Mollusca</taxon>
        <taxon>Gastropoda</taxon>
        <taxon>Heterobranchia</taxon>
        <taxon>Euthyneura</taxon>
        <taxon>Panpulmonata</taxon>
        <taxon>Sacoglossa</taxon>
        <taxon>Placobranchoidea</taxon>
        <taxon>Plakobranchidae</taxon>
        <taxon>Plakobranchus</taxon>
    </lineage>
</organism>
<dbReference type="InterPro" id="IPR043128">
    <property type="entry name" value="Rev_trsase/Diguanyl_cyclase"/>
</dbReference>
<dbReference type="InterPro" id="IPR043502">
    <property type="entry name" value="DNA/RNA_pol_sf"/>
</dbReference>
<protein>
    <submittedName>
        <fullName evidence="2">Pol polyprotein</fullName>
    </submittedName>
</protein>
<sequence length="208" mass="23341">MDTVLQGLTCAFVYLDDILTASSSEQEHLQDIRSVCSRLQDAELVINLEKCLFGQKSLEFLGHKVSQFGSIPLPSKVKAISDFPKPPTIKGLQEFLGMINFYHRFIPHAASLLLPLHDALRKPQPRQLTTGQQKWTMLSHPVNQPWRKPPCSATPNPMHRSPLPQTPLKMRLELYWNSAYKACGSLLRSSANGCAPQNRSIAHLIESC</sequence>
<dbReference type="PANTHER" id="PTHR37984">
    <property type="entry name" value="PROTEIN CBG26694"/>
    <property type="match status" value="1"/>
</dbReference>
<dbReference type="InterPro" id="IPR000477">
    <property type="entry name" value="RT_dom"/>
</dbReference>
<dbReference type="Proteomes" id="UP000735302">
    <property type="component" value="Unassembled WGS sequence"/>
</dbReference>
<comment type="caution">
    <text evidence="2">The sequence shown here is derived from an EMBL/GenBank/DDBJ whole genome shotgun (WGS) entry which is preliminary data.</text>
</comment>
<gene>
    <name evidence="2" type="ORF">PoB_007617900</name>
</gene>